<dbReference type="EMBL" id="JAERQM010000003">
    <property type="protein sequence ID" value="MBU8544274.1"/>
    <property type="molecule type" value="Genomic_DNA"/>
</dbReference>
<gene>
    <name evidence="1" type="ORF">JJQ90_11190</name>
</gene>
<dbReference type="RefSeq" id="WP_216875408.1">
    <property type="nucleotide sequence ID" value="NZ_JAERQM010000003.1"/>
</dbReference>
<protein>
    <submittedName>
        <fullName evidence="1">Invasion associated locus B family protein</fullName>
    </submittedName>
</protein>
<comment type="caution">
    <text evidence="1">The sequence shown here is derived from an EMBL/GenBank/DDBJ whole genome shotgun (WGS) entry which is preliminary data.</text>
</comment>
<reference evidence="1 2" key="1">
    <citation type="submission" date="2021-01" db="EMBL/GenBank/DDBJ databases">
        <title>Roseomonas sp. nov, a bacterium isolated from an oil production mixture in Yumen Oilfield.</title>
        <authorList>
            <person name="Wu D."/>
        </authorList>
    </citation>
    <scope>NUCLEOTIDE SEQUENCE [LARGE SCALE GENOMIC DNA]</scope>
    <source>
        <strain evidence="1 2">ROY-5-3</strain>
    </source>
</reference>
<proteinExistence type="predicted"/>
<keyword evidence="2" id="KW-1185">Reference proteome</keyword>
<sequence length="138" mass="14789">MRCDAAAAGAPRACRVTTTVLLRPENRPLAQVLLTRQRESRSLTLIFQIPHGTWLPAGLSWEVDGAPAERLAFQTTDEAGIYAALVVTDAMLATLRQGTTLRLTFVVAARRETLGVPIPLAGFAAAAAEMFAAETAER</sequence>
<dbReference type="InterPro" id="IPR010642">
    <property type="entry name" value="Invasion_prot_B"/>
</dbReference>
<evidence type="ECO:0000313" key="1">
    <source>
        <dbReference type="EMBL" id="MBU8544274.1"/>
    </source>
</evidence>
<organism evidence="1 2">
    <name type="scientific">Falsiroseomonas oleicola</name>
    <dbReference type="NCBI Taxonomy" id="2801474"/>
    <lineage>
        <taxon>Bacteria</taxon>
        <taxon>Pseudomonadati</taxon>
        <taxon>Pseudomonadota</taxon>
        <taxon>Alphaproteobacteria</taxon>
        <taxon>Acetobacterales</taxon>
        <taxon>Roseomonadaceae</taxon>
        <taxon>Falsiroseomonas</taxon>
    </lineage>
</organism>
<evidence type="ECO:0000313" key="2">
    <source>
        <dbReference type="Proteomes" id="UP000689967"/>
    </source>
</evidence>
<dbReference type="Pfam" id="PF06776">
    <property type="entry name" value="IalB"/>
    <property type="match status" value="1"/>
</dbReference>
<name>A0ABS6H745_9PROT</name>
<accession>A0ABS6H745</accession>
<dbReference type="Proteomes" id="UP000689967">
    <property type="component" value="Unassembled WGS sequence"/>
</dbReference>